<evidence type="ECO:0000256" key="16">
    <source>
        <dbReference type="ARBA" id="ARBA00023264"/>
    </source>
</evidence>
<keyword evidence="16" id="KW-1208">Phospholipid metabolism</keyword>
<evidence type="ECO:0000313" key="21">
    <source>
        <dbReference type="EMBL" id="RLK56136.1"/>
    </source>
</evidence>
<name>A0A498CEB4_9GAMM</name>
<evidence type="ECO:0000256" key="3">
    <source>
        <dbReference type="ARBA" id="ARBA00004927"/>
    </source>
</evidence>
<dbReference type="RefSeq" id="WP_121037023.1">
    <property type="nucleotide sequence ID" value="NZ_RCDC01000004.1"/>
</dbReference>
<reference evidence="21 22" key="1">
    <citation type="submission" date="2018-10" db="EMBL/GenBank/DDBJ databases">
        <title>Comparative analysis of microorganisms from saline springs in Andes Mountain Range, Colombia.</title>
        <authorList>
            <person name="Rubin E."/>
        </authorList>
    </citation>
    <scope>NUCLEOTIDE SEQUENCE [LARGE SCALE GENOMIC DNA]</scope>
    <source>
        <strain evidence="21 22">USBA GBX 843</strain>
    </source>
</reference>
<keyword evidence="8" id="KW-1003">Cell membrane</keyword>
<dbReference type="InterPro" id="IPR003763">
    <property type="entry name" value="CDP-diacylglyc_Pase"/>
</dbReference>
<dbReference type="GO" id="GO:0005886">
    <property type="term" value="C:plasma membrane"/>
    <property type="evidence" value="ECO:0007669"/>
    <property type="project" value="UniProtKB-SubCell"/>
</dbReference>
<dbReference type="AlphaFoldDB" id="A0A498CEB4"/>
<evidence type="ECO:0000256" key="4">
    <source>
        <dbReference type="ARBA" id="ARBA00005189"/>
    </source>
</evidence>
<evidence type="ECO:0000256" key="10">
    <source>
        <dbReference type="ARBA" id="ARBA00022692"/>
    </source>
</evidence>
<dbReference type="Proteomes" id="UP000449004">
    <property type="component" value="Unassembled WGS sequence"/>
</dbReference>
<evidence type="ECO:0000256" key="19">
    <source>
        <dbReference type="SAM" id="SignalP"/>
    </source>
</evidence>
<comment type="catalytic activity">
    <reaction evidence="1">
        <text>a CDP-1,2-diacyl-sn-glycerol + H2O = a 1,2-diacyl-sn-glycero-3-phosphate + CMP + 2 H(+)</text>
        <dbReference type="Rhea" id="RHEA:15221"/>
        <dbReference type="ChEBI" id="CHEBI:15377"/>
        <dbReference type="ChEBI" id="CHEBI:15378"/>
        <dbReference type="ChEBI" id="CHEBI:58332"/>
        <dbReference type="ChEBI" id="CHEBI:58608"/>
        <dbReference type="ChEBI" id="CHEBI:60377"/>
        <dbReference type="EC" id="3.6.1.26"/>
    </reaction>
</comment>
<evidence type="ECO:0000256" key="2">
    <source>
        <dbReference type="ARBA" id="ARBA00004162"/>
    </source>
</evidence>
<proteinExistence type="inferred from homology"/>
<feature type="chain" id="PRO_5033439715" description="CDP-diacylglycerol pyrophosphatase" evidence="19">
    <location>
        <begin position="22"/>
        <end position="262"/>
    </location>
</feature>
<comment type="pathway">
    <text evidence="3">Phospholipid metabolism; CDP-diacylglycerol degradation; phosphatidate from CDP-diacylglycerol: step 1/1.</text>
</comment>
<dbReference type="PROSITE" id="PS51257">
    <property type="entry name" value="PROKAR_LIPOPROTEIN"/>
    <property type="match status" value="1"/>
</dbReference>
<evidence type="ECO:0000256" key="1">
    <source>
        <dbReference type="ARBA" id="ARBA00001007"/>
    </source>
</evidence>
<dbReference type="EMBL" id="RCDC01000004">
    <property type="protein sequence ID" value="RLK56136.1"/>
    <property type="molecule type" value="Genomic_DNA"/>
</dbReference>
<comment type="similarity">
    <text evidence="5">Belongs to the Cdh family.</text>
</comment>
<evidence type="ECO:0000256" key="17">
    <source>
        <dbReference type="ARBA" id="ARBA00032888"/>
    </source>
</evidence>
<dbReference type="InterPro" id="IPR036265">
    <property type="entry name" value="HIT-like_sf"/>
</dbReference>
<dbReference type="SUPFAM" id="SSF54197">
    <property type="entry name" value="HIT-like"/>
    <property type="match status" value="1"/>
</dbReference>
<evidence type="ECO:0000313" key="22">
    <source>
        <dbReference type="Proteomes" id="UP000274786"/>
    </source>
</evidence>
<sequence length="262" mass="27594">MIARFFLSCALLLLAACATPARPPAKPPANPDALWGIIQRDCAGDAAPRGSCLAVAAEAQRRDVLLKDSHGHYQFLVLPLDRVSGIESPALLRAGAPNYFAAAWAARSHTEQALGRSLPRDVASLALNSPHGRSQHQLHIHVDCLRADVLTQLRRLQPSIGADWQPLPEPLRGHAYLARQLPGAELTANPVRLLAAHLAEPADIGNWSLVVAGQTDPAGAPGFVLLATRLDLAAGNKASGEELQDHACAVLTGAAGPLEGVL</sequence>
<feature type="signal peptide" evidence="19">
    <location>
        <begin position="1"/>
        <end position="21"/>
    </location>
</feature>
<evidence type="ECO:0000256" key="7">
    <source>
        <dbReference type="ARBA" id="ARBA00019608"/>
    </source>
</evidence>
<comment type="pathway">
    <text evidence="4">Lipid metabolism.</text>
</comment>
<evidence type="ECO:0000256" key="18">
    <source>
        <dbReference type="ARBA" id="ARBA00032892"/>
    </source>
</evidence>
<keyword evidence="19" id="KW-0732">Signal</keyword>
<dbReference type="PIRSF" id="PIRSF001273">
    <property type="entry name" value="CDH"/>
    <property type="match status" value="1"/>
</dbReference>
<keyword evidence="10" id="KW-0812">Transmembrane</keyword>
<evidence type="ECO:0000256" key="13">
    <source>
        <dbReference type="ARBA" id="ARBA00023098"/>
    </source>
</evidence>
<keyword evidence="12" id="KW-1133">Transmembrane helix</keyword>
<keyword evidence="15" id="KW-0594">Phospholipid biosynthesis</keyword>
<dbReference type="Gene3D" id="3.30.428.30">
    <property type="entry name" value="HIT family - CDH-like"/>
    <property type="match status" value="1"/>
</dbReference>
<evidence type="ECO:0000256" key="15">
    <source>
        <dbReference type="ARBA" id="ARBA00023209"/>
    </source>
</evidence>
<keyword evidence="11 20" id="KW-0378">Hydrolase</keyword>
<keyword evidence="14" id="KW-0472">Membrane</keyword>
<dbReference type="GO" id="GO:0008654">
    <property type="term" value="P:phospholipid biosynthetic process"/>
    <property type="evidence" value="ECO:0007669"/>
    <property type="project" value="UniProtKB-KW"/>
</dbReference>
<accession>A0A498CEB4</accession>
<gene>
    <name evidence="21" type="ORF">BCL79_0510</name>
    <name evidence="20" type="ORF">F9K92_03820</name>
</gene>
<dbReference type="Proteomes" id="UP000274786">
    <property type="component" value="Unassembled WGS sequence"/>
</dbReference>
<dbReference type="EC" id="3.6.1.26" evidence="6"/>
<keyword evidence="13" id="KW-0443">Lipid metabolism</keyword>
<dbReference type="NCBIfam" id="NF003986">
    <property type="entry name" value="PRK05471.1-5"/>
    <property type="match status" value="1"/>
</dbReference>
<evidence type="ECO:0000313" key="20">
    <source>
        <dbReference type="EMBL" id="KAB7632347.1"/>
    </source>
</evidence>
<evidence type="ECO:0000256" key="9">
    <source>
        <dbReference type="ARBA" id="ARBA00022516"/>
    </source>
</evidence>
<comment type="subcellular location">
    <subcellularLocation>
        <location evidence="2">Cell membrane</location>
        <topology evidence="2">Single-pass membrane protein</topology>
    </subcellularLocation>
</comment>
<evidence type="ECO:0000256" key="11">
    <source>
        <dbReference type="ARBA" id="ARBA00022801"/>
    </source>
</evidence>
<dbReference type="EMBL" id="WELC01000003">
    <property type="protein sequence ID" value="KAB7632347.1"/>
    <property type="molecule type" value="Genomic_DNA"/>
</dbReference>
<evidence type="ECO:0000256" key="8">
    <source>
        <dbReference type="ARBA" id="ARBA00022475"/>
    </source>
</evidence>
<dbReference type="OrthoDB" id="481399at2"/>
<reference evidence="20 23" key="2">
    <citation type="submission" date="2019-10" db="EMBL/GenBank/DDBJ databases">
        <title>Halotolerant bacteria associated to Saharan-endemic halophytes Stipa tenacissima L. and Atriplex halimus L mitigate salt stress and promote growth of tomato plants.</title>
        <authorList>
            <person name="Dif G."/>
        </authorList>
    </citation>
    <scope>NUCLEOTIDE SEQUENCE [LARGE SCALE GENOMIC DNA]</scope>
    <source>
        <strain evidence="20 23">IS26</strain>
    </source>
</reference>
<keyword evidence="9" id="KW-0444">Lipid biosynthesis</keyword>
<dbReference type="GO" id="GO:0008715">
    <property type="term" value="F:CDP-diacylglycerol diphosphatase activity"/>
    <property type="evidence" value="ECO:0007669"/>
    <property type="project" value="UniProtKB-EC"/>
</dbReference>
<protein>
    <recommendedName>
        <fullName evidence="7">CDP-diacylglycerol pyrophosphatase</fullName>
        <ecNumber evidence="6">3.6.1.26</ecNumber>
    </recommendedName>
    <alternativeName>
        <fullName evidence="17">CDP-diacylglycerol phosphatidylhydrolase</fullName>
    </alternativeName>
    <alternativeName>
        <fullName evidence="18">CDP-diglyceride hydrolase</fullName>
    </alternativeName>
</protein>
<dbReference type="GO" id="GO:0046342">
    <property type="term" value="P:CDP-diacylglycerol catabolic process"/>
    <property type="evidence" value="ECO:0007669"/>
    <property type="project" value="UniProtKB-UniPathway"/>
</dbReference>
<organism evidence="21 22">
    <name type="scientific">Stenotrophomonas rhizophila</name>
    <dbReference type="NCBI Taxonomy" id="216778"/>
    <lineage>
        <taxon>Bacteria</taxon>
        <taxon>Pseudomonadati</taxon>
        <taxon>Pseudomonadota</taxon>
        <taxon>Gammaproteobacteria</taxon>
        <taxon>Lysobacterales</taxon>
        <taxon>Lysobacteraceae</taxon>
        <taxon>Stenotrophomonas</taxon>
    </lineage>
</organism>
<evidence type="ECO:0000256" key="12">
    <source>
        <dbReference type="ARBA" id="ARBA00022989"/>
    </source>
</evidence>
<evidence type="ECO:0000256" key="14">
    <source>
        <dbReference type="ARBA" id="ARBA00023136"/>
    </source>
</evidence>
<comment type="caution">
    <text evidence="21">The sequence shown here is derived from an EMBL/GenBank/DDBJ whole genome shotgun (WGS) entry which is preliminary data.</text>
</comment>
<dbReference type="Pfam" id="PF02611">
    <property type="entry name" value="CDH"/>
    <property type="match status" value="1"/>
</dbReference>
<dbReference type="UniPathway" id="UPA00609">
    <property type="reaction ID" value="UER00664"/>
</dbReference>
<evidence type="ECO:0000313" key="23">
    <source>
        <dbReference type="Proteomes" id="UP000449004"/>
    </source>
</evidence>
<evidence type="ECO:0000256" key="5">
    <source>
        <dbReference type="ARBA" id="ARBA00006435"/>
    </source>
</evidence>
<evidence type="ECO:0000256" key="6">
    <source>
        <dbReference type="ARBA" id="ARBA00012375"/>
    </source>
</evidence>